<dbReference type="EMBL" id="CP011546">
    <property type="protein sequence ID" value="AKK11719.1"/>
    <property type="molecule type" value="Genomic_DNA"/>
</dbReference>
<reference evidence="2" key="2">
    <citation type="submission" date="2015-05" db="EMBL/GenBank/DDBJ databases">
        <title>Complete genome sequence of Corynebacterium uterequi DSM 45634, isolated from the uterus of a maiden mare.</title>
        <authorList>
            <person name="Ruckert C."/>
            <person name="Albersmeier A."/>
            <person name="Winkler A."/>
            <person name="Tauch A."/>
        </authorList>
    </citation>
    <scope>NUCLEOTIDE SEQUENCE [LARGE SCALE GENOMIC DNA]</scope>
    <source>
        <strain evidence="2">DSM 45634</strain>
    </source>
</reference>
<reference evidence="1 2" key="1">
    <citation type="journal article" date="2015" name="Genome Announc.">
        <title>Virulence Factor Genes Detected in the Complete Genome Sequence of Corynebacterium uterequi DSM 45634, Isolated from the Uterus of a Maiden Mare.</title>
        <authorList>
            <person name="Ruckert C."/>
            <person name="Kriete M."/>
            <person name="Jaenicke S."/>
            <person name="Winkler A."/>
            <person name="Tauch A."/>
        </authorList>
    </citation>
    <scope>NUCLEOTIDE SEQUENCE [LARGE SCALE GENOMIC DNA]</scope>
    <source>
        <strain evidence="1 2">DSM 45634</strain>
    </source>
</reference>
<dbReference type="KEGG" id="cut:CUTER_08690"/>
<dbReference type="Proteomes" id="UP000035548">
    <property type="component" value="Chromosome"/>
</dbReference>
<dbReference type="SUPFAM" id="SSF117987">
    <property type="entry name" value="CRISPR-associated protein"/>
    <property type="match status" value="2"/>
</dbReference>
<dbReference type="RefSeq" id="WP_082121331.1">
    <property type="nucleotide sequence ID" value="NZ_CP011546.1"/>
</dbReference>
<dbReference type="AlphaFoldDB" id="A0A0G3HEK4"/>
<keyword evidence="2" id="KW-1185">Reference proteome</keyword>
<dbReference type="PROSITE" id="PS51257">
    <property type="entry name" value="PROKAR_LIPOPROTEIN"/>
    <property type="match status" value="1"/>
</dbReference>
<dbReference type="SMART" id="SM01101">
    <property type="entry name" value="CRISPR_assoc"/>
    <property type="match status" value="1"/>
</dbReference>
<evidence type="ECO:0000313" key="1">
    <source>
        <dbReference type="EMBL" id="AKK11719.1"/>
    </source>
</evidence>
<accession>A0A0G3HEK4</accession>
<gene>
    <name evidence="1" type="primary">cas17</name>
    <name evidence="1" type="ORF">CUTER_08690</name>
</gene>
<dbReference type="Gene3D" id="3.30.70.1200">
    <property type="entry name" value="Crispr-associated protein, domain 1"/>
    <property type="match status" value="1"/>
</dbReference>
<proteinExistence type="predicted"/>
<name>A0A0G3HEK4_9CORY</name>
<dbReference type="NCBIfam" id="TIGR01907">
    <property type="entry name" value="casE_Cse3"/>
    <property type="match status" value="1"/>
</dbReference>
<dbReference type="STRING" id="1072256.CUTER_08690"/>
<dbReference type="InterPro" id="IPR010179">
    <property type="entry name" value="CRISPR-assoc_prot_Cse3"/>
</dbReference>
<organism evidence="1 2">
    <name type="scientific">Corynebacterium uterequi</name>
    <dbReference type="NCBI Taxonomy" id="1072256"/>
    <lineage>
        <taxon>Bacteria</taxon>
        <taxon>Bacillati</taxon>
        <taxon>Actinomycetota</taxon>
        <taxon>Actinomycetes</taxon>
        <taxon>Mycobacteriales</taxon>
        <taxon>Corynebacteriaceae</taxon>
        <taxon>Corynebacterium</taxon>
    </lineage>
</organism>
<protein>
    <submittedName>
        <fullName evidence="1">CRISPR-associated protein Cas6/Cse3/CasE, subtype I-E/ECOLI</fullName>
    </submittedName>
</protein>
<dbReference type="PATRIC" id="fig|1072256.5.peg.1718"/>
<dbReference type="OrthoDB" id="9795689at2"/>
<dbReference type="Pfam" id="PF08798">
    <property type="entry name" value="CRISPR_assoc"/>
    <property type="match status" value="1"/>
</dbReference>
<sequence>MATFSKVLLNPARRQGRKYLTNPNALHAAVMACFPPDIDQRAERVLWRLDNRGQEHILYIVGPEKPTAAHIVETAGWDTRPQLSADYDRFLNQLMRGQVWYFELVANPTVSRSRGKGERGRVTGVIGAEGQLDWLHRKAEAMGVSFGPREASTAFVVGKSTQRFQRGPADDRPRDRVTLLTARFGGQLEVVDPQKLREALVKGVGRAKGYGCGLLTLAQSVGEG</sequence>
<evidence type="ECO:0000313" key="2">
    <source>
        <dbReference type="Proteomes" id="UP000035548"/>
    </source>
</evidence>
<dbReference type="CDD" id="cd09727">
    <property type="entry name" value="Cas6_I-E"/>
    <property type="match status" value="1"/>
</dbReference>
<dbReference type="Gene3D" id="3.30.70.1210">
    <property type="entry name" value="Crispr-associated protein, domain 2"/>
    <property type="match status" value="1"/>
</dbReference>